<dbReference type="EMBL" id="LT854705">
    <property type="protein sequence ID" value="SMS13455.1"/>
    <property type="molecule type" value="Genomic_DNA"/>
</dbReference>
<organism evidence="1 2">
    <name type="scientific">Levilactobacillus zymae</name>
    <dbReference type="NCBI Taxonomy" id="267363"/>
    <lineage>
        <taxon>Bacteria</taxon>
        <taxon>Bacillati</taxon>
        <taxon>Bacillota</taxon>
        <taxon>Bacilli</taxon>
        <taxon>Lactobacillales</taxon>
        <taxon>Lactobacillaceae</taxon>
        <taxon>Levilactobacillus</taxon>
    </lineage>
</organism>
<name>A0A1Y6JUC7_9LACO</name>
<protein>
    <submittedName>
        <fullName evidence="1">Uncharacterized protein</fullName>
    </submittedName>
</protein>
<evidence type="ECO:0000313" key="1">
    <source>
        <dbReference type="EMBL" id="SMS13455.1"/>
    </source>
</evidence>
<evidence type="ECO:0000313" key="2">
    <source>
        <dbReference type="Proteomes" id="UP000195412"/>
    </source>
</evidence>
<reference evidence="2" key="1">
    <citation type="submission" date="2017-05" db="EMBL/GenBank/DDBJ databases">
        <authorList>
            <person name="Papadimitriou K."/>
        </authorList>
    </citation>
    <scope>NUCLEOTIDE SEQUENCE [LARGE SCALE GENOMIC DNA]</scope>
    <source>
        <strain evidence="2">ACA-DC 3411</strain>
    </source>
</reference>
<accession>A0A1Y6JUC7</accession>
<dbReference type="Proteomes" id="UP000195412">
    <property type="component" value="Chromosome I"/>
</dbReference>
<proteinExistence type="predicted"/>
<dbReference type="KEGG" id="lzy:LZ3411_0405"/>
<dbReference type="AlphaFoldDB" id="A0A1Y6JUC7"/>
<sequence length="51" mass="5820">MLAHIIRTSKIFVNPIEAFKIEVKRFTDDKTGAQEIFLAVHQGDPANSRHQ</sequence>
<gene>
    <name evidence="1" type="ORF">LZ3411_0405</name>
</gene>